<evidence type="ECO:0000313" key="2">
    <source>
        <dbReference type="EMBL" id="ROW14000.1"/>
    </source>
</evidence>
<proteinExistence type="predicted"/>
<dbReference type="OrthoDB" id="5220268at2759"/>
<name>A0A423XD57_9PEZI</name>
<feature type="compositionally biased region" description="Polar residues" evidence="1">
    <location>
        <begin position="111"/>
        <end position="122"/>
    </location>
</feature>
<gene>
    <name evidence="2" type="ORF">VPNG_04137</name>
</gene>
<accession>A0A423XD57</accession>
<feature type="compositionally biased region" description="Polar residues" evidence="1">
    <location>
        <begin position="1"/>
        <end position="21"/>
    </location>
</feature>
<evidence type="ECO:0000313" key="3">
    <source>
        <dbReference type="Proteomes" id="UP000285146"/>
    </source>
</evidence>
<keyword evidence="3" id="KW-1185">Reference proteome</keyword>
<dbReference type="Proteomes" id="UP000285146">
    <property type="component" value="Unassembled WGS sequence"/>
</dbReference>
<organism evidence="2 3">
    <name type="scientific">Cytospora leucostoma</name>
    <dbReference type="NCBI Taxonomy" id="1230097"/>
    <lineage>
        <taxon>Eukaryota</taxon>
        <taxon>Fungi</taxon>
        <taxon>Dikarya</taxon>
        <taxon>Ascomycota</taxon>
        <taxon>Pezizomycotina</taxon>
        <taxon>Sordariomycetes</taxon>
        <taxon>Sordariomycetidae</taxon>
        <taxon>Diaporthales</taxon>
        <taxon>Cytosporaceae</taxon>
        <taxon>Cytospora</taxon>
    </lineage>
</organism>
<sequence>MSEPMENTEQNHAVASTSNSGPVVALLDHVGNLDATTMPEPMENIQQNHAGAPTSNSDPVAAVVGHIENLAAVTMPEPMEDTQQDHAVASTSNSDPVAAVVGHIEGLGLDGSSSPVLSTATTEHGGDAESATTGGTKDEDTTLMIKDDEDEEAKPVVFLDKNGMACTDNTPFNQFNYFTEYVQFCENGPKFKIRLAVHDDHGTVVRFATIDEPKKLLKDFGAYFNGLDRTNMLEASKGYVDLDDVDYRSFLHLMAVIRNGAPSLGINLGPKNRTMSILLEVYILADRFIMPLVKAWVATAMADYMAGHRHWANAYQHDVIDHAIPGAEADHQELLMDFNDIWTRVTLLPSANRPVQKDAILELLLNCCPRMLLCDTLQRMHPGIVRSICVALLSG</sequence>
<dbReference type="EMBL" id="LKEB01000016">
    <property type="protein sequence ID" value="ROW14000.1"/>
    <property type="molecule type" value="Genomic_DNA"/>
</dbReference>
<protein>
    <recommendedName>
        <fullName evidence="4">BTB domain-containing protein</fullName>
    </recommendedName>
</protein>
<comment type="caution">
    <text evidence="2">The sequence shown here is derived from an EMBL/GenBank/DDBJ whole genome shotgun (WGS) entry which is preliminary data.</text>
</comment>
<feature type="region of interest" description="Disordered" evidence="1">
    <location>
        <begin position="111"/>
        <end position="140"/>
    </location>
</feature>
<evidence type="ECO:0008006" key="4">
    <source>
        <dbReference type="Google" id="ProtNLM"/>
    </source>
</evidence>
<feature type="region of interest" description="Disordered" evidence="1">
    <location>
        <begin position="1"/>
        <end position="22"/>
    </location>
</feature>
<reference evidence="2 3" key="1">
    <citation type="submission" date="2015-09" db="EMBL/GenBank/DDBJ databases">
        <title>Host preference determinants of Valsa canker pathogens revealed by comparative genomics.</title>
        <authorList>
            <person name="Yin Z."/>
            <person name="Huang L."/>
        </authorList>
    </citation>
    <scope>NUCLEOTIDE SEQUENCE [LARGE SCALE GENOMIC DNA]</scope>
    <source>
        <strain evidence="2 3">SXYLt</strain>
    </source>
</reference>
<dbReference type="AlphaFoldDB" id="A0A423XD57"/>
<evidence type="ECO:0000256" key="1">
    <source>
        <dbReference type="SAM" id="MobiDB-lite"/>
    </source>
</evidence>
<dbReference type="InParanoid" id="A0A423XD57"/>